<dbReference type="EMBL" id="SMLD01000042">
    <property type="protein sequence ID" value="TDE51540.1"/>
    <property type="molecule type" value="Genomic_DNA"/>
</dbReference>
<accession>A0A4R5FIH0</accession>
<evidence type="ECO:0000313" key="2">
    <source>
        <dbReference type="Proteomes" id="UP000295136"/>
    </source>
</evidence>
<protein>
    <submittedName>
        <fullName evidence="1">Uncharacterized protein</fullName>
    </submittedName>
</protein>
<proteinExistence type="predicted"/>
<sequence length="60" mass="6327">MSVDLSVTTPVDSATSPNEIFQISDVALPQQYTAVDENGMEMIPCIGCGTSIGPCLYCRG</sequence>
<comment type="caution">
    <text evidence="1">The sequence shown here is derived from an EMBL/GenBank/DDBJ whole genome shotgun (WGS) entry which is preliminary data.</text>
</comment>
<evidence type="ECO:0000313" key="1">
    <source>
        <dbReference type="EMBL" id="TDE51540.1"/>
    </source>
</evidence>
<dbReference type="Proteomes" id="UP000295136">
    <property type="component" value="Unassembled WGS sequence"/>
</dbReference>
<reference evidence="1 2" key="1">
    <citation type="submission" date="2019-03" db="EMBL/GenBank/DDBJ databases">
        <title>Draft genome sequences of novel Actinobacteria.</title>
        <authorList>
            <person name="Sahin N."/>
            <person name="Ay H."/>
            <person name="Saygin H."/>
        </authorList>
    </citation>
    <scope>NUCLEOTIDE SEQUENCE [LARGE SCALE GENOMIC DNA]</scope>
    <source>
        <strain evidence="1 2">6K102</strain>
    </source>
</reference>
<dbReference type="RefSeq" id="WP_132631515.1">
    <property type="nucleotide sequence ID" value="NZ_SMLD01000042.1"/>
</dbReference>
<keyword evidence="2" id="KW-1185">Reference proteome</keyword>
<organism evidence="1 2">
    <name type="scientific">Nonomuraea mesophila</name>
    <dbReference type="NCBI Taxonomy" id="2530382"/>
    <lineage>
        <taxon>Bacteria</taxon>
        <taxon>Bacillati</taxon>
        <taxon>Actinomycetota</taxon>
        <taxon>Actinomycetes</taxon>
        <taxon>Streptosporangiales</taxon>
        <taxon>Streptosporangiaceae</taxon>
        <taxon>Nonomuraea</taxon>
    </lineage>
</organism>
<dbReference type="AlphaFoldDB" id="A0A4R5FIH0"/>
<gene>
    <name evidence="1" type="ORF">E1295_18220</name>
</gene>
<name>A0A4R5FIH0_9ACTN</name>